<dbReference type="Pfam" id="PF01906">
    <property type="entry name" value="YbjQ_1"/>
    <property type="match status" value="1"/>
</dbReference>
<dbReference type="InterPro" id="IPR002765">
    <property type="entry name" value="UPF0145_YbjQ-like"/>
</dbReference>
<dbReference type="EMBL" id="BSNK01000001">
    <property type="protein sequence ID" value="GLQ22224.1"/>
    <property type="molecule type" value="Genomic_DNA"/>
</dbReference>
<keyword evidence="2" id="KW-1133">Transmembrane helix</keyword>
<dbReference type="SUPFAM" id="SSF117782">
    <property type="entry name" value="YbjQ-like"/>
    <property type="match status" value="1"/>
</dbReference>
<organism evidence="3 4">
    <name type="scientific">Algimonas ampicilliniresistens</name>
    <dbReference type="NCBI Taxonomy" id="1298735"/>
    <lineage>
        <taxon>Bacteria</taxon>
        <taxon>Pseudomonadati</taxon>
        <taxon>Pseudomonadota</taxon>
        <taxon>Alphaproteobacteria</taxon>
        <taxon>Maricaulales</taxon>
        <taxon>Robiginitomaculaceae</taxon>
        <taxon>Algimonas</taxon>
    </lineage>
</organism>
<comment type="caution">
    <text evidence="3">The sequence shown here is derived from an EMBL/GenBank/DDBJ whole genome shotgun (WGS) entry which is preliminary data.</text>
</comment>
<feature type="transmembrane region" description="Helical" evidence="2">
    <location>
        <begin position="6"/>
        <end position="29"/>
    </location>
</feature>
<dbReference type="RefSeq" id="WP_284386514.1">
    <property type="nucleotide sequence ID" value="NZ_BSNK01000001.1"/>
</dbReference>
<evidence type="ECO:0000313" key="3">
    <source>
        <dbReference type="EMBL" id="GLQ22224.1"/>
    </source>
</evidence>
<evidence type="ECO:0000256" key="1">
    <source>
        <dbReference type="ARBA" id="ARBA00010751"/>
    </source>
</evidence>
<sequence>MNDITLSMLISIGPFVALLLIGFIFGTVAQRNHLADLEQREAELGDVILTTLPHADGERGELVTGSTVVAYDFFRRIAVTLRKLIGGRFHMHENMMMRARREAVLRMAEDAQGRGAVAVHNIRLISSNLGDSGTAMGGCEVLAYGTAVWT</sequence>
<keyword evidence="4" id="KW-1185">Reference proteome</keyword>
<evidence type="ECO:0000256" key="2">
    <source>
        <dbReference type="SAM" id="Phobius"/>
    </source>
</evidence>
<name>A0ABQ5V5H3_9PROT</name>
<accession>A0ABQ5V5H3</accession>
<gene>
    <name evidence="3" type="ORF">GCM10007853_00980</name>
</gene>
<dbReference type="Gene3D" id="3.30.110.70">
    <property type="entry name" value="Hypothetical protein apc22750. Chain B"/>
    <property type="match status" value="1"/>
</dbReference>
<keyword evidence="2" id="KW-0812">Transmembrane</keyword>
<evidence type="ECO:0000313" key="4">
    <source>
        <dbReference type="Proteomes" id="UP001161391"/>
    </source>
</evidence>
<keyword evidence="2" id="KW-0472">Membrane</keyword>
<proteinExistence type="inferred from homology"/>
<protein>
    <submittedName>
        <fullName evidence="3">Metal-binding protein</fullName>
    </submittedName>
</protein>
<dbReference type="Proteomes" id="UP001161391">
    <property type="component" value="Unassembled WGS sequence"/>
</dbReference>
<dbReference type="PANTHER" id="PTHR34068">
    <property type="entry name" value="UPF0145 PROTEIN YBJQ"/>
    <property type="match status" value="1"/>
</dbReference>
<comment type="similarity">
    <text evidence="1">Belongs to the UPF0145 family.</text>
</comment>
<dbReference type="PANTHER" id="PTHR34068:SF2">
    <property type="entry name" value="UPF0145 PROTEIN SCO3412"/>
    <property type="match status" value="1"/>
</dbReference>
<reference evidence="3" key="1">
    <citation type="journal article" date="2014" name="Int. J. Syst. Evol. Microbiol.">
        <title>Complete genome of a new Firmicutes species belonging to the dominant human colonic microbiota ('Ruminococcus bicirculans') reveals two chromosomes and a selective capacity to utilize plant glucans.</title>
        <authorList>
            <consortium name="NISC Comparative Sequencing Program"/>
            <person name="Wegmann U."/>
            <person name="Louis P."/>
            <person name="Goesmann A."/>
            <person name="Henrissat B."/>
            <person name="Duncan S.H."/>
            <person name="Flint H.J."/>
        </authorList>
    </citation>
    <scope>NUCLEOTIDE SEQUENCE</scope>
    <source>
        <strain evidence="3">NBRC 108219</strain>
    </source>
</reference>
<dbReference type="InterPro" id="IPR035439">
    <property type="entry name" value="UPF0145_dom_sf"/>
</dbReference>
<reference evidence="3" key="2">
    <citation type="submission" date="2023-01" db="EMBL/GenBank/DDBJ databases">
        <title>Draft genome sequence of Algimonas ampicilliniresistens strain NBRC 108219.</title>
        <authorList>
            <person name="Sun Q."/>
            <person name="Mori K."/>
        </authorList>
    </citation>
    <scope>NUCLEOTIDE SEQUENCE</scope>
    <source>
        <strain evidence="3">NBRC 108219</strain>
    </source>
</reference>